<evidence type="ECO:0000313" key="12">
    <source>
        <dbReference type="Proteomes" id="UP000278475"/>
    </source>
</evidence>
<sequence length="273" mass="29275">MERLDLQVLAIAPGKVTLFGEHAIVYGKPAIVAAIDKRVMVSLKLRDDGRIRIAAYDLMLPGVVLTFSGEEVVIETDYGRAISAVSYIKKALEITSEYVGKKVGVDVEVRSEMPVGAGLGTSAAVSVATIKGYGAVLGVDLSVDEVAKLGHKVELEVQGAASPMDTMISSRGGFIFIKPLSGRVDVREIRAAEIPIVIGYVAREAKTGELVAKVKRLRDKHLDLVDKVLDAIEVLVLEAEEALKEGDFDKLGDLMNINHGLLEALGVSNKRLS</sequence>
<dbReference type="InterPro" id="IPR036554">
    <property type="entry name" value="GHMP_kinase_C_sf"/>
</dbReference>
<comment type="caution">
    <text evidence="11">The sequence shown here is derived from an EMBL/GenBank/DDBJ whole genome shotgun (WGS) entry which is preliminary data.</text>
</comment>
<dbReference type="InterPro" id="IPR006205">
    <property type="entry name" value="Mev_gal_kin"/>
</dbReference>
<keyword evidence="6" id="KW-0067">ATP-binding</keyword>
<dbReference type="PANTHER" id="PTHR43290">
    <property type="entry name" value="MEVALONATE KINASE"/>
    <property type="match status" value="1"/>
</dbReference>
<evidence type="ECO:0000256" key="1">
    <source>
        <dbReference type="ARBA" id="ARBA00022490"/>
    </source>
</evidence>
<keyword evidence="5 11" id="KW-0418">Kinase</keyword>
<feature type="non-terminal residue" evidence="11">
    <location>
        <position position="273"/>
    </location>
</feature>
<reference evidence="11 12" key="1">
    <citation type="submission" date="2018-06" db="EMBL/GenBank/DDBJ databases">
        <title>Extensive metabolic versatility and redundancy in microbially diverse, dynamic hydrothermal sediments.</title>
        <authorList>
            <person name="Dombrowski N."/>
            <person name="Teske A."/>
            <person name="Baker B.J."/>
        </authorList>
    </citation>
    <scope>NUCLEOTIDE SEQUENCE [LARGE SCALE GENOMIC DNA]</scope>
    <source>
        <strain evidence="11">B66_G16</strain>
    </source>
</reference>
<dbReference type="InterPro" id="IPR014721">
    <property type="entry name" value="Ribsml_uS5_D2-typ_fold_subgr"/>
</dbReference>
<keyword evidence="8" id="KW-0443">Lipid metabolism</keyword>
<evidence type="ECO:0000256" key="9">
    <source>
        <dbReference type="ARBA" id="ARBA00029438"/>
    </source>
</evidence>
<dbReference type="PRINTS" id="PR00959">
    <property type="entry name" value="MEVGALKINASE"/>
</dbReference>
<dbReference type="SUPFAM" id="SSF54211">
    <property type="entry name" value="Ribosomal protein S5 domain 2-like"/>
    <property type="match status" value="1"/>
</dbReference>
<dbReference type="PANTHER" id="PTHR43290:SF2">
    <property type="entry name" value="MEVALONATE KINASE"/>
    <property type="match status" value="1"/>
</dbReference>
<dbReference type="InterPro" id="IPR020568">
    <property type="entry name" value="Ribosomal_Su5_D2-typ_SF"/>
</dbReference>
<dbReference type="Gene3D" id="3.30.70.890">
    <property type="entry name" value="GHMP kinase, C-terminal domain"/>
    <property type="match status" value="1"/>
</dbReference>
<organism evidence="11 12">
    <name type="scientific">Thermoproteota archaeon</name>
    <dbReference type="NCBI Taxonomy" id="2056631"/>
    <lineage>
        <taxon>Archaea</taxon>
        <taxon>Thermoproteota</taxon>
    </lineage>
</organism>
<evidence type="ECO:0000256" key="7">
    <source>
        <dbReference type="ARBA" id="ARBA00022842"/>
    </source>
</evidence>
<keyword evidence="1" id="KW-0963">Cytoplasm</keyword>
<dbReference type="GO" id="GO:0005829">
    <property type="term" value="C:cytosol"/>
    <property type="evidence" value="ECO:0007669"/>
    <property type="project" value="TreeGrafter"/>
</dbReference>
<dbReference type="AlphaFoldDB" id="A0A497EL20"/>
<dbReference type="Gene3D" id="3.30.230.10">
    <property type="match status" value="1"/>
</dbReference>
<accession>A0A497EL20</accession>
<keyword evidence="2" id="KW-0444">Lipid biosynthesis</keyword>
<dbReference type="GO" id="GO:0019287">
    <property type="term" value="P:isopentenyl diphosphate biosynthetic process, mevalonate pathway"/>
    <property type="evidence" value="ECO:0007669"/>
    <property type="project" value="UniProtKB-UniPathway"/>
</dbReference>
<dbReference type="Proteomes" id="UP000278475">
    <property type="component" value="Unassembled WGS sequence"/>
</dbReference>
<evidence type="ECO:0000256" key="5">
    <source>
        <dbReference type="ARBA" id="ARBA00022777"/>
    </source>
</evidence>
<dbReference type="InterPro" id="IPR006204">
    <property type="entry name" value="GHMP_kinase_N_dom"/>
</dbReference>
<evidence type="ECO:0000313" key="11">
    <source>
        <dbReference type="EMBL" id="RLE47126.1"/>
    </source>
</evidence>
<keyword evidence="4" id="KW-0547">Nucleotide-binding</keyword>
<evidence type="ECO:0000256" key="2">
    <source>
        <dbReference type="ARBA" id="ARBA00022516"/>
    </source>
</evidence>
<proteinExistence type="predicted"/>
<dbReference type="GO" id="GO:0005524">
    <property type="term" value="F:ATP binding"/>
    <property type="evidence" value="ECO:0007669"/>
    <property type="project" value="UniProtKB-KW"/>
</dbReference>
<dbReference type="GO" id="GO:0004496">
    <property type="term" value="F:mevalonate kinase activity"/>
    <property type="evidence" value="ECO:0007669"/>
    <property type="project" value="UniProtKB-EC"/>
</dbReference>
<gene>
    <name evidence="11" type="primary">mvk</name>
    <name evidence="11" type="ORF">DRJ31_09345</name>
</gene>
<evidence type="ECO:0000256" key="3">
    <source>
        <dbReference type="ARBA" id="ARBA00022679"/>
    </source>
</evidence>
<evidence type="ECO:0000256" key="4">
    <source>
        <dbReference type="ARBA" id="ARBA00022741"/>
    </source>
</evidence>
<evidence type="ECO:0000256" key="8">
    <source>
        <dbReference type="ARBA" id="ARBA00023098"/>
    </source>
</evidence>
<protein>
    <submittedName>
        <fullName evidence="11">Mevalonate kinase</fullName>
        <ecNumber evidence="11">2.7.1.36</ecNumber>
    </submittedName>
</protein>
<dbReference type="Pfam" id="PF00288">
    <property type="entry name" value="GHMP_kinases_N"/>
    <property type="match status" value="1"/>
</dbReference>
<comment type="pathway">
    <text evidence="9">Isoprenoid biosynthesis; isopentenyl diphosphate biosynthesis via mevalonate pathway; isopentenyl diphosphate from (R)-mevalonate: step 1/3.</text>
</comment>
<dbReference type="UniPathway" id="UPA00057">
    <property type="reaction ID" value="UER00098"/>
</dbReference>
<dbReference type="EMBL" id="QMQV01000151">
    <property type="protein sequence ID" value="RLE47126.1"/>
    <property type="molecule type" value="Genomic_DNA"/>
</dbReference>
<dbReference type="SUPFAM" id="SSF55060">
    <property type="entry name" value="GHMP Kinase, C-terminal domain"/>
    <property type="match status" value="1"/>
</dbReference>
<dbReference type="NCBIfam" id="TIGR00549">
    <property type="entry name" value="mevalon_kin"/>
    <property type="match status" value="1"/>
</dbReference>
<keyword evidence="7" id="KW-0460">Magnesium</keyword>
<name>A0A497EL20_9CREN</name>
<dbReference type="EC" id="2.7.1.36" evidence="11"/>
<keyword evidence="3 11" id="KW-0808">Transferase</keyword>
<evidence type="ECO:0000256" key="6">
    <source>
        <dbReference type="ARBA" id="ARBA00022840"/>
    </source>
</evidence>
<evidence type="ECO:0000259" key="10">
    <source>
        <dbReference type="Pfam" id="PF00288"/>
    </source>
</evidence>
<feature type="domain" description="GHMP kinase N-terminal" evidence="10">
    <location>
        <begin position="86"/>
        <end position="173"/>
    </location>
</feature>